<keyword evidence="2" id="KW-0472">Membrane</keyword>
<accession>A0A9W7W3I9</accession>
<feature type="region of interest" description="Disordered" evidence="1">
    <location>
        <begin position="142"/>
        <end position="163"/>
    </location>
</feature>
<dbReference type="EMBL" id="RIBY02001334">
    <property type="protein sequence ID" value="KAH9829742.1"/>
    <property type="molecule type" value="Genomic_DNA"/>
</dbReference>
<feature type="compositionally biased region" description="Low complexity" evidence="1">
    <location>
        <begin position="46"/>
        <end position="59"/>
    </location>
</feature>
<evidence type="ECO:0000313" key="5">
    <source>
        <dbReference type="Proteomes" id="UP001138500"/>
    </source>
</evidence>
<gene>
    <name evidence="4" type="ORF">Tdes44962_MAKER02219</name>
</gene>
<dbReference type="AlphaFoldDB" id="A0A9W7W3I9"/>
<reference evidence="4 5" key="1">
    <citation type="journal article" date="2018" name="IMA Fungus">
        <title>IMA Genome-F 10: Nine draft genome sequences of Claviceps purpurea s.lat., including C. arundinis, C. humidiphila, and C. cf. spartinae, pseudomolecules for the pitch canker pathogen Fusarium circinatum, draft genome of Davidsoniella eucalypti, Grosmannia galeiformis, Quambalaria eucalypti, and Teratosphaeria destructans.</title>
        <authorList>
            <person name="Wingfield B.D."/>
            <person name="Liu M."/>
            <person name="Nguyen H.D."/>
            <person name="Lane F.A."/>
            <person name="Morgan S.W."/>
            <person name="De Vos L."/>
            <person name="Wilken P.M."/>
            <person name="Duong T.A."/>
            <person name="Aylward J."/>
            <person name="Coetzee M.P."/>
            <person name="Dadej K."/>
            <person name="De Beer Z.W."/>
            <person name="Findlay W."/>
            <person name="Havenga M."/>
            <person name="Kolarik M."/>
            <person name="Menzies J.G."/>
            <person name="Naidoo K."/>
            <person name="Pochopski O."/>
            <person name="Shoukouhi P."/>
            <person name="Santana Q.C."/>
            <person name="Seifert K.A."/>
            <person name="Soal N."/>
            <person name="Steenkamp E.T."/>
            <person name="Tatham C.T."/>
            <person name="van der Nest M.A."/>
            <person name="Wingfield M.J."/>
        </authorList>
    </citation>
    <scope>NUCLEOTIDE SEQUENCE [LARGE SCALE GENOMIC DNA]</scope>
    <source>
        <strain evidence="4">CMW44962</strain>
    </source>
</reference>
<name>A0A9W7W3I9_9PEZI</name>
<feature type="region of interest" description="Disordered" evidence="1">
    <location>
        <begin position="31"/>
        <end position="59"/>
    </location>
</feature>
<organism evidence="4 5">
    <name type="scientific">Teratosphaeria destructans</name>
    <dbReference type="NCBI Taxonomy" id="418781"/>
    <lineage>
        <taxon>Eukaryota</taxon>
        <taxon>Fungi</taxon>
        <taxon>Dikarya</taxon>
        <taxon>Ascomycota</taxon>
        <taxon>Pezizomycotina</taxon>
        <taxon>Dothideomycetes</taxon>
        <taxon>Dothideomycetidae</taxon>
        <taxon>Mycosphaerellales</taxon>
        <taxon>Teratosphaeriaceae</taxon>
        <taxon>Teratosphaeria</taxon>
    </lineage>
</organism>
<evidence type="ECO:0000256" key="3">
    <source>
        <dbReference type="SAM" id="SignalP"/>
    </source>
</evidence>
<keyword evidence="2" id="KW-1133">Transmembrane helix</keyword>
<feature type="region of interest" description="Disordered" evidence="1">
    <location>
        <begin position="197"/>
        <end position="240"/>
    </location>
</feature>
<keyword evidence="5" id="KW-1185">Reference proteome</keyword>
<reference evidence="4 5" key="2">
    <citation type="journal article" date="2021" name="Curr. Genet.">
        <title>Genetic response to nitrogen starvation in the aggressive Eucalyptus foliar pathogen Teratosphaeria destructans.</title>
        <authorList>
            <person name="Havenga M."/>
            <person name="Wingfield B.D."/>
            <person name="Wingfield M.J."/>
            <person name="Dreyer L.L."/>
            <person name="Roets F."/>
            <person name="Aylward J."/>
        </authorList>
    </citation>
    <scope>NUCLEOTIDE SEQUENCE [LARGE SCALE GENOMIC DNA]</scope>
    <source>
        <strain evidence="4">CMW44962</strain>
    </source>
</reference>
<dbReference type="OrthoDB" id="4775599at2759"/>
<evidence type="ECO:0000256" key="1">
    <source>
        <dbReference type="SAM" id="MobiDB-lite"/>
    </source>
</evidence>
<keyword evidence="3" id="KW-0732">Signal</keyword>
<proteinExistence type="predicted"/>
<keyword evidence="2" id="KW-0812">Transmembrane</keyword>
<sequence length="240" mass="25527">MAFRSTAQLWPLPLVTLLLCIQHGAAQGTQTQGGASSVSLPPGAADSYTSSSSSDNNSNTDSSVVNYYFVFLALILAIAGLGAFFIWRRRRRALLMMRAGREDALERDVAGWQGGESRSRWYRQGRWGRSDEGVDREEGLNEFGEAPPAYAPATSGDRAGGGENGQTLVMPMHTLAREDAGLKPPDYTEANTRLVEDPSRFLGTNAAGIPQQAEAHAAAGATNEPQNGNGRGIPGTNSTA</sequence>
<evidence type="ECO:0000256" key="2">
    <source>
        <dbReference type="SAM" id="Phobius"/>
    </source>
</evidence>
<dbReference type="Proteomes" id="UP001138500">
    <property type="component" value="Unassembled WGS sequence"/>
</dbReference>
<feature type="compositionally biased region" description="Low complexity" evidence="1">
    <location>
        <begin position="206"/>
        <end position="221"/>
    </location>
</feature>
<feature type="transmembrane region" description="Helical" evidence="2">
    <location>
        <begin position="67"/>
        <end position="87"/>
    </location>
</feature>
<feature type="chain" id="PRO_5040813067" evidence="3">
    <location>
        <begin position="27"/>
        <end position="240"/>
    </location>
</feature>
<evidence type="ECO:0000313" key="4">
    <source>
        <dbReference type="EMBL" id="KAH9829742.1"/>
    </source>
</evidence>
<protein>
    <submittedName>
        <fullName evidence="4">Uncharacterized protein</fullName>
    </submittedName>
</protein>
<feature type="signal peptide" evidence="3">
    <location>
        <begin position="1"/>
        <end position="26"/>
    </location>
</feature>
<comment type="caution">
    <text evidence="4">The sequence shown here is derived from an EMBL/GenBank/DDBJ whole genome shotgun (WGS) entry which is preliminary data.</text>
</comment>